<reference evidence="1" key="1">
    <citation type="submission" date="2023-07" db="EMBL/GenBank/DDBJ databases">
        <title>Black Yeasts Isolated from many extreme environments.</title>
        <authorList>
            <person name="Coleine C."/>
            <person name="Stajich J.E."/>
            <person name="Selbmann L."/>
        </authorList>
    </citation>
    <scope>NUCLEOTIDE SEQUENCE</scope>
    <source>
        <strain evidence="1">CCFEE 5714</strain>
    </source>
</reference>
<keyword evidence="2" id="KW-1185">Reference proteome</keyword>
<evidence type="ECO:0000313" key="1">
    <source>
        <dbReference type="EMBL" id="KAK3717436.1"/>
    </source>
</evidence>
<name>A0ACC3NJ70_9PEZI</name>
<proteinExistence type="predicted"/>
<protein>
    <submittedName>
        <fullName evidence="1">Uncharacterized protein</fullName>
    </submittedName>
</protein>
<dbReference type="EMBL" id="JAUTXU010000037">
    <property type="protein sequence ID" value="KAK3717436.1"/>
    <property type="molecule type" value="Genomic_DNA"/>
</dbReference>
<gene>
    <name evidence="1" type="ORF">LTR37_005826</name>
</gene>
<accession>A0ACC3NJ70</accession>
<sequence>MAETALSGIPMPEDPNADRGPRVLYIIWILTGLSTVVVAARLYTKIRKTHRLYYDDGIMAIALVGAKQEALETVLISIQLLGLAHAATTTWAVSCGFGHHYMSLNALDRKHSLKAGIISMAWGILSPMAARIAFCVTMLFLTATDPRVKKWPIWVFIVLQALFNIASVIAFYAQCGTHLSVYWTPTEALMVQSYCWDPTIQTKIGYFVGAFNCLTDAFLTILPAVLIEHTRLSLKKKLGLACFLCLSVIALVASIVKTYEARALSSLIDYTYDLAPYAIWMSVELNNVIIASSIPFLRPLFHKRRRAVEQQAPTQWHTTSFTSAFSKKGMRTTTHQSVSSQENIMPYHPHYEMADRITVTREVTVEYEPSDAPFVHAALVGLVQGQIAKPRMVPR</sequence>
<dbReference type="Proteomes" id="UP001281147">
    <property type="component" value="Unassembled WGS sequence"/>
</dbReference>
<comment type="caution">
    <text evidence="1">The sequence shown here is derived from an EMBL/GenBank/DDBJ whole genome shotgun (WGS) entry which is preliminary data.</text>
</comment>
<evidence type="ECO:0000313" key="2">
    <source>
        <dbReference type="Proteomes" id="UP001281147"/>
    </source>
</evidence>
<organism evidence="1 2">
    <name type="scientific">Vermiconidia calcicola</name>
    <dbReference type="NCBI Taxonomy" id="1690605"/>
    <lineage>
        <taxon>Eukaryota</taxon>
        <taxon>Fungi</taxon>
        <taxon>Dikarya</taxon>
        <taxon>Ascomycota</taxon>
        <taxon>Pezizomycotina</taxon>
        <taxon>Dothideomycetes</taxon>
        <taxon>Dothideomycetidae</taxon>
        <taxon>Mycosphaerellales</taxon>
        <taxon>Extremaceae</taxon>
        <taxon>Vermiconidia</taxon>
    </lineage>
</organism>